<feature type="domain" description="Ketopantoate reductase N-terminal" evidence="1">
    <location>
        <begin position="3"/>
        <end position="116"/>
    </location>
</feature>
<dbReference type="Gene3D" id="3.40.50.720">
    <property type="entry name" value="NAD(P)-binding Rossmann-like Domain"/>
    <property type="match status" value="1"/>
</dbReference>
<dbReference type="Pfam" id="PF02558">
    <property type="entry name" value="ApbA"/>
    <property type="match status" value="1"/>
</dbReference>
<evidence type="ECO:0000313" key="3">
    <source>
        <dbReference type="Proteomes" id="UP000182508"/>
    </source>
</evidence>
<proteinExistence type="predicted"/>
<sequence>MRIGILGLGVIGTTYGYTFQKVGHQVEHIVREDKRTPQTLKVKLLDGRYSSKGENKSDFYQVSLSHDKTDYDFIILSVRSGKLKSAIETLKEKQIKGTIIFFCNFWDSREEIHELAEGYNYILAFPTAGGRMRDDTLEAVIFDHLMLEDRMKTNAPNYDDFRKLLSSADVKWEIPHDMIEWIWIHMAINAGVTSTAARMGNLANPEQLALHLMNSSKELTIAVKTIRDTLKVVEARGVNLNHYRSELLPYKIPAWIAGKAMKYMFAKNELTRKIMTLHNDKNDILYCCESVYQTAKDLRVSIPRFQSNMQNIENG</sequence>
<dbReference type="EMBL" id="FMXP01000012">
    <property type="protein sequence ID" value="SDB20527.1"/>
    <property type="molecule type" value="Genomic_DNA"/>
</dbReference>
<dbReference type="RefSeq" id="WP_074485915.1">
    <property type="nucleotide sequence ID" value="NZ_FMXP01000012.1"/>
</dbReference>
<dbReference type="STRING" id="439219.SAMN02910293_01046"/>
<dbReference type="InterPro" id="IPR036291">
    <property type="entry name" value="NAD(P)-bd_dom_sf"/>
</dbReference>
<dbReference type="InterPro" id="IPR013332">
    <property type="entry name" value="KPR_N"/>
</dbReference>
<dbReference type="Proteomes" id="UP000182508">
    <property type="component" value="Unassembled WGS sequence"/>
</dbReference>
<keyword evidence="3" id="KW-1185">Reference proteome</keyword>
<organism evidence="2 3">
    <name type="scientific">Streptococcus henryi</name>
    <dbReference type="NCBI Taxonomy" id="439219"/>
    <lineage>
        <taxon>Bacteria</taxon>
        <taxon>Bacillati</taxon>
        <taxon>Bacillota</taxon>
        <taxon>Bacilli</taxon>
        <taxon>Lactobacillales</taxon>
        <taxon>Streptococcaceae</taxon>
        <taxon>Streptococcus</taxon>
    </lineage>
</organism>
<accession>A0A1G6BIW8</accession>
<protein>
    <submittedName>
        <fullName evidence="2">2-dehydropantoate 2-reductase</fullName>
    </submittedName>
</protein>
<evidence type="ECO:0000313" key="2">
    <source>
        <dbReference type="EMBL" id="SDB20527.1"/>
    </source>
</evidence>
<reference evidence="2 3" key="1">
    <citation type="submission" date="2016-10" db="EMBL/GenBank/DDBJ databases">
        <authorList>
            <person name="de Groot N.N."/>
        </authorList>
    </citation>
    <scope>NUCLEOTIDE SEQUENCE [LARGE SCALE GENOMIC DNA]</scope>
    <source>
        <strain evidence="2 3">A-4</strain>
    </source>
</reference>
<dbReference type="AlphaFoldDB" id="A0A1G6BIW8"/>
<evidence type="ECO:0000259" key="1">
    <source>
        <dbReference type="Pfam" id="PF02558"/>
    </source>
</evidence>
<dbReference type="SUPFAM" id="SSF51735">
    <property type="entry name" value="NAD(P)-binding Rossmann-fold domains"/>
    <property type="match status" value="1"/>
</dbReference>
<gene>
    <name evidence="2" type="ORF">SAMN02910293_01046</name>
</gene>
<name>A0A1G6BIW8_9STRE</name>